<dbReference type="Pfam" id="PF00856">
    <property type="entry name" value="SET"/>
    <property type="match status" value="1"/>
</dbReference>
<dbReference type="Gene3D" id="2.170.270.10">
    <property type="entry name" value="SET domain"/>
    <property type="match status" value="1"/>
</dbReference>
<name>A0A9P6CV13_9AGAR</name>
<comment type="caution">
    <text evidence="2">The sequence shown here is derived from an EMBL/GenBank/DDBJ whole genome shotgun (WGS) entry which is preliminary data.</text>
</comment>
<evidence type="ECO:0000313" key="3">
    <source>
        <dbReference type="Proteomes" id="UP000807469"/>
    </source>
</evidence>
<dbReference type="CDD" id="cd20071">
    <property type="entry name" value="SET_SMYD"/>
    <property type="match status" value="1"/>
</dbReference>
<dbReference type="InterPro" id="IPR046341">
    <property type="entry name" value="SET_dom_sf"/>
</dbReference>
<evidence type="ECO:0000259" key="1">
    <source>
        <dbReference type="PROSITE" id="PS50280"/>
    </source>
</evidence>
<dbReference type="EMBL" id="MU155382">
    <property type="protein sequence ID" value="KAF9474370.1"/>
    <property type="molecule type" value="Genomic_DNA"/>
</dbReference>
<dbReference type="AlphaFoldDB" id="A0A9P6CV13"/>
<reference evidence="2" key="1">
    <citation type="submission" date="2020-11" db="EMBL/GenBank/DDBJ databases">
        <authorList>
            <consortium name="DOE Joint Genome Institute"/>
            <person name="Ahrendt S."/>
            <person name="Riley R."/>
            <person name="Andreopoulos W."/>
            <person name="Labutti K."/>
            <person name="Pangilinan J."/>
            <person name="Ruiz-Duenas F.J."/>
            <person name="Barrasa J.M."/>
            <person name="Sanchez-Garcia M."/>
            <person name="Camarero S."/>
            <person name="Miyauchi S."/>
            <person name="Serrano A."/>
            <person name="Linde D."/>
            <person name="Babiker R."/>
            <person name="Drula E."/>
            <person name="Ayuso-Fernandez I."/>
            <person name="Pacheco R."/>
            <person name="Padilla G."/>
            <person name="Ferreira P."/>
            <person name="Barriuso J."/>
            <person name="Kellner H."/>
            <person name="Castanera R."/>
            <person name="Alfaro M."/>
            <person name="Ramirez L."/>
            <person name="Pisabarro A.G."/>
            <person name="Kuo A."/>
            <person name="Tritt A."/>
            <person name="Lipzen A."/>
            <person name="He G."/>
            <person name="Yan M."/>
            <person name="Ng V."/>
            <person name="Cullen D."/>
            <person name="Martin F."/>
            <person name="Rosso M.-N."/>
            <person name="Henrissat B."/>
            <person name="Hibbett D."/>
            <person name="Martinez A.T."/>
            <person name="Grigoriev I.V."/>
        </authorList>
    </citation>
    <scope>NUCLEOTIDE SEQUENCE</scope>
    <source>
        <strain evidence="2">CIRM-BRFM 674</strain>
    </source>
</reference>
<dbReference type="InterPro" id="IPR001214">
    <property type="entry name" value="SET_dom"/>
</dbReference>
<feature type="domain" description="SET" evidence="1">
    <location>
        <begin position="139"/>
        <end position="334"/>
    </location>
</feature>
<dbReference type="PROSITE" id="PS50280">
    <property type="entry name" value="SET"/>
    <property type="match status" value="1"/>
</dbReference>
<dbReference type="PANTHER" id="PTHR47332">
    <property type="entry name" value="SET DOMAIN-CONTAINING PROTEIN 5"/>
    <property type="match status" value="1"/>
</dbReference>
<gene>
    <name evidence="2" type="ORF">BDN70DRAFT_866277</name>
</gene>
<accession>A0A9P6CV13</accession>
<dbReference type="InterPro" id="IPR053185">
    <property type="entry name" value="SET_domain_protein"/>
</dbReference>
<proteinExistence type="predicted"/>
<dbReference type="Proteomes" id="UP000807469">
    <property type="component" value="Unassembled WGS sequence"/>
</dbReference>
<dbReference type="SUPFAM" id="SSF82199">
    <property type="entry name" value="SET domain"/>
    <property type="match status" value="1"/>
</dbReference>
<dbReference type="OrthoDB" id="5945798at2759"/>
<sequence>MIKTTLTNQPVSLPLAYPSRLRRYFSHYSIFAETGSQHGSVDHGSGEYHLDQTSSISLIRSSIDVDYKPNFKFTIDSARGIIKSDYKTAIMVTVPPRGSPAAVDENDYTEWLTYEDTRRRIFNTPGFPKPVPKPTSELPLYEVKTTPNMGLGTFAKRDIKAGELVFAERPLSGIPADTNILRFPTPGVPSMLVKRKVLQKEAEKMIEASVDRMSPENQAALKALANIHTGDGTPQFIGLYYSNSFLVDSVYDGPEQSAADVDVASKYSFVGKNISRINHRQVIEVPPDLYFIFIVFSRSCLPNVIRHFDLEAFAFTVRATNDIKAGEQLFISYCITEVSVAERRTELAQYDFVCECRVCIDATPESDKFRGEFHDRIHEYGHKIMAHGSETDDTWPTDDELRELVQFQEKCVKEGLDDRPIYMIFLYVMANAYMKKGNTTKAEEMALAWKVQRNVFTGGH</sequence>
<dbReference type="SMART" id="SM00317">
    <property type="entry name" value="SET"/>
    <property type="match status" value="1"/>
</dbReference>
<evidence type="ECO:0000313" key="2">
    <source>
        <dbReference type="EMBL" id="KAF9474370.1"/>
    </source>
</evidence>
<keyword evidence="3" id="KW-1185">Reference proteome</keyword>
<organism evidence="2 3">
    <name type="scientific">Pholiota conissans</name>
    <dbReference type="NCBI Taxonomy" id="109636"/>
    <lineage>
        <taxon>Eukaryota</taxon>
        <taxon>Fungi</taxon>
        <taxon>Dikarya</taxon>
        <taxon>Basidiomycota</taxon>
        <taxon>Agaricomycotina</taxon>
        <taxon>Agaricomycetes</taxon>
        <taxon>Agaricomycetidae</taxon>
        <taxon>Agaricales</taxon>
        <taxon>Agaricineae</taxon>
        <taxon>Strophariaceae</taxon>
        <taxon>Pholiota</taxon>
    </lineage>
</organism>
<protein>
    <submittedName>
        <fullName evidence="2">SET domain-containing protein</fullName>
    </submittedName>
</protein>
<dbReference type="PANTHER" id="PTHR47332:SF6">
    <property type="entry name" value="SET DOMAIN-CONTAINING PROTEIN"/>
    <property type="match status" value="1"/>
</dbReference>